<evidence type="ECO:0000256" key="3">
    <source>
        <dbReference type="SAM" id="Coils"/>
    </source>
</evidence>
<reference evidence="5 6" key="1">
    <citation type="submission" date="2016-01" db="EMBL/GenBank/DDBJ databases">
        <title>Characterization of the Clostridium difficile lineages that are prevalent in Hong Kong and China.</title>
        <authorList>
            <person name="Kwok J.S.-L."/>
            <person name="Lam W.-Y."/>
            <person name="Ip M."/>
            <person name="Chan T.-F."/>
            <person name="Hawkey P.M."/>
            <person name="Tsui S.K.-W."/>
        </authorList>
    </citation>
    <scope>NUCLEOTIDE SEQUENCE [LARGE SCALE GENOMIC DNA]</scope>
    <source>
        <strain evidence="5 6">300064</strain>
    </source>
</reference>
<dbReference type="Gene3D" id="3.30.930.30">
    <property type="match status" value="1"/>
</dbReference>
<sequence>MSIYHFGQMKVISRGTGRSVIASSAYISGEKLYNEYDGLTHDYTRKQGVVFSEVMLPENAKDEWKNRQILWNEVEKIEKSKVSQLARSFEVGLQTEFTLEENIKLIKEYVKDNFIDKGMCADICIHDKSDGNPHAHVMLTMRKIDEQGKFLPKAEKQYLCRNDKGDEKYLRSNDLKEDRNFEKVYKCKYKNDYRELTNRELKMEEYKNYKKISKYPLDKKIDMCADWNNNNNVELWREDWARVNNKLFKEKGLNIRVDHRSYERQEINRVPTIHEGYGARLRAKNGKECDRIDINRYITNLNEKIKGYENDIHKLKNEMIELNRDIDIKIKSGIEAMSLGLPKSSYKTTDSDIKEMLKELKEKLSDKANKNLGVDRALKYIDKREIKTNDDVKVIRYQLSTIRTDYGNRIDAIDDYINRMNSIYDNILRKSREVNSLEKEVEELGIFKFKQKKYLNERIEELKNEINEFKESEFYQKNLKYTDKLEELKRERKECLEVLKKCDNENSILYDIETLSKDKNKLIGNLNNDKKNDINFKVKRHSNELEL</sequence>
<comment type="similarity">
    <text evidence="1">Belongs to the MobA/MobL family.</text>
</comment>
<dbReference type="InterPro" id="IPR005053">
    <property type="entry name" value="MobA_MobL"/>
</dbReference>
<gene>
    <name evidence="5" type="ORF">AWN73_20190</name>
</gene>
<evidence type="ECO:0000313" key="5">
    <source>
        <dbReference type="EMBL" id="PPV11993.1"/>
    </source>
</evidence>
<evidence type="ECO:0000256" key="1">
    <source>
        <dbReference type="ARBA" id="ARBA00010873"/>
    </source>
</evidence>
<proteinExistence type="inferred from homology"/>
<evidence type="ECO:0000259" key="4">
    <source>
        <dbReference type="Pfam" id="PF03389"/>
    </source>
</evidence>
<protein>
    <submittedName>
        <fullName evidence="5">Molybdopterin-guanine dinucleotide biosynthesis protein MobA</fullName>
    </submittedName>
</protein>
<feature type="coiled-coil region" evidence="3">
    <location>
        <begin position="298"/>
        <end position="325"/>
    </location>
</feature>
<evidence type="ECO:0000256" key="2">
    <source>
        <dbReference type="ARBA" id="ARBA00022971"/>
    </source>
</evidence>
<dbReference type="Pfam" id="PF03389">
    <property type="entry name" value="MobA_MobL"/>
    <property type="match status" value="1"/>
</dbReference>
<organism evidence="5 6">
    <name type="scientific">Clostridium butyricum</name>
    <dbReference type="NCBI Taxonomy" id="1492"/>
    <lineage>
        <taxon>Bacteria</taxon>
        <taxon>Bacillati</taxon>
        <taxon>Bacillota</taxon>
        <taxon>Clostridia</taxon>
        <taxon>Eubacteriales</taxon>
        <taxon>Clostridiaceae</taxon>
        <taxon>Clostridium</taxon>
    </lineage>
</organism>
<evidence type="ECO:0000313" key="6">
    <source>
        <dbReference type="Proteomes" id="UP000238081"/>
    </source>
</evidence>
<dbReference type="EMBL" id="LRDH01000171">
    <property type="protein sequence ID" value="PPV11993.1"/>
    <property type="molecule type" value="Genomic_DNA"/>
</dbReference>
<dbReference type="AlphaFoldDB" id="A0A2S7F530"/>
<name>A0A2S7F530_CLOBU</name>
<feature type="coiled-coil region" evidence="3">
    <location>
        <begin position="452"/>
        <end position="505"/>
    </location>
</feature>
<feature type="domain" description="MobA/MobL protein" evidence="4">
    <location>
        <begin position="18"/>
        <end position="280"/>
    </location>
</feature>
<comment type="caution">
    <text evidence="5">The sequence shown here is derived from an EMBL/GenBank/DDBJ whole genome shotgun (WGS) entry which is preliminary data.</text>
</comment>
<dbReference type="NCBIfam" id="NF041496">
    <property type="entry name" value="MobQ"/>
    <property type="match status" value="1"/>
</dbReference>
<dbReference type="RefSeq" id="WP_003406527.1">
    <property type="nucleotide sequence ID" value="NZ_CP013240.1"/>
</dbReference>
<keyword evidence="3" id="KW-0175">Coiled coil</keyword>
<accession>A0A2S7F530</accession>
<dbReference type="Proteomes" id="UP000238081">
    <property type="component" value="Unassembled WGS sequence"/>
</dbReference>
<keyword evidence="2" id="KW-0184">Conjugation</keyword>